<dbReference type="Proteomes" id="UP000298493">
    <property type="component" value="Unassembled WGS sequence"/>
</dbReference>
<evidence type="ECO:0000313" key="3">
    <source>
        <dbReference type="Proteomes" id="UP000298493"/>
    </source>
</evidence>
<evidence type="ECO:0000256" key="1">
    <source>
        <dbReference type="SAM" id="MobiDB-lite"/>
    </source>
</evidence>
<dbReference type="EMBL" id="SNSC02000002">
    <property type="protein sequence ID" value="TID27070.1"/>
    <property type="molecule type" value="Genomic_DNA"/>
</dbReference>
<evidence type="ECO:0000313" key="2">
    <source>
        <dbReference type="EMBL" id="TID27070.1"/>
    </source>
</evidence>
<feature type="region of interest" description="Disordered" evidence="1">
    <location>
        <begin position="1"/>
        <end position="41"/>
    </location>
</feature>
<organism evidence="2 3">
    <name type="scientific">Venturia nashicola</name>
    <dbReference type="NCBI Taxonomy" id="86259"/>
    <lineage>
        <taxon>Eukaryota</taxon>
        <taxon>Fungi</taxon>
        <taxon>Dikarya</taxon>
        <taxon>Ascomycota</taxon>
        <taxon>Pezizomycotina</taxon>
        <taxon>Dothideomycetes</taxon>
        <taxon>Pleosporomycetidae</taxon>
        <taxon>Venturiales</taxon>
        <taxon>Venturiaceae</taxon>
        <taxon>Venturia</taxon>
    </lineage>
</organism>
<comment type="caution">
    <text evidence="2">The sequence shown here is derived from an EMBL/GenBank/DDBJ whole genome shotgun (WGS) entry which is preliminary data.</text>
</comment>
<keyword evidence="3" id="KW-1185">Reference proteome</keyword>
<reference evidence="2 3" key="1">
    <citation type="submission" date="2019-04" db="EMBL/GenBank/DDBJ databases">
        <title>High contiguity whole genome sequence and gene annotation resource for two Venturia nashicola isolates.</title>
        <authorList>
            <person name="Prokchorchik M."/>
            <person name="Won K."/>
            <person name="Lee Y."/>
            <person name="Choi E.D."/>
            <person name="Segonzac C."/>
            <person name="Sohn K.H."/>
        </authorList>
    </citation>
    <scope>NUCLEOTIDE SEQUENCE [LARGE SCALE GENOMIC DNA]</scope>
    <source>
        <strain evidence="2 3">PRI2</strain>
    </source>
</reference>
<protein>
    <submittedName>
        <fullName evidence="2">Uncharacterized protein</fullName>
    </submittedName>
</protein>
<name>A0A4Z1PE65_9PEZI</name>
<accession>A0A4Z1PE65</accession>
<sequence length="76" mass="8550">MVKGSEGSDETQVERADSTMQQNQTLEIYGETPQHRGSCKTFDIDKTLDPILSANDNTSMSPSSVVRFRRNVEKAW</sequence>
<gene>
    <name evidence="2" type="ORF">E6O75_ATG01563</name>
</gene>
<proteinExistence type="predicted"/>
<dbReference type="AlphaFoldDB" id="A0A4Z1PE65"/>